<comment type="caution">
    <text evidence="4">The sequence shown here is derived from an EMBL/GenBank/DDBJ whole genome shotgun (WGS) entry which is preliminary data.</text>
</comment>
<dbReference type="GO" id="GO:0015666">
    <property type="term" value="F:restriction endodeoxyribonuclease activity"/>
    <property type="evidence" value="ECO:0007669"/>
    <property type="project" value="TreeGrafter"/>
</dbReference>
<gene>
    <name evidence="4" type="ORF">IFO71_15155</name>
</gene>
<dbReference type="InterPro" id="IPR011335">
    <property type="entry name" value="Restrct_endonuc-II-like"/>
</dbReference>
<evidence type="ECO:0000256" key="1">
    <source>
        <dbReference type="SAM" id="Phobius"/>
    </source>
</evidence>
<evidence type="ECO:0000313" key="4">
    <source>
        <dbReference type="EMBL" id="MBD8527078.1"/>
    </source>
</evidence>
<dbReference type="Gene3D" id="3.40.1350.10">
    <property type="match status" value="1"/>
</dbReference>
<dbReference type="SUPFAM" id="SSF52980">
    <property type="entry name" value="Restriction endonuclease-like"/>
    <property type="match status" value="1"/>
</dbReference>
<evidence type="ECO:0000259" key="2">
    <source>
        <dbReference type="Pfam" id="PF01396"/>
    </source>
</evidence>
<sequence length="277" mass="29761">MPRRQTHFLEVLAKLPWPIGVAFGGLIWLGGLVIAPAVLAGSKSPVFSALATQLQTGTISLVVWAFAGACWIAALISFLGQGKRRRTLEAQKSLADIKALSWREFEQLVGEAFRRQGFMVTETGQGGADGGVDLLLQRDGKKRIVQCKQWKQQKVGVNIVREQFGLLTHHAAERAIIVSVGEFTPEARRFVEGKPIDLISGADLVALIQSVQTNVPAPAPVEPALSLPSESPPAPEPAVQVCPRCGSAMVERTARSSGSKFWGCSTFPACRGTRALV</sequence>
<evidence type="ECO:0000259" key="3">
    <source>
        <dbReference type="Pfam" id="PF04471"/>
    </source>
</evidence>
<dbReference type="GO" id="GO:0003916">
    <property type="term" value="F:DNA topoisomerase activity"/>
    <property type="evidence" value="ECO:0007669"/>
    <property type="project" value="InterPro"/>
</dbReference>
<dbReference type="AlphaFoldDB" id="A0AAW3ZMW0"/>
<reference evidence="4 5" key="1">
    <citation type="submission" date="2020-09" db="EMBL/GenBank/DDBJ databases">
        <title>Pseudoxanthomonas sp. CAU 1598 isolated from sand of Yaerae Beach.</title>
        <authorList>
            <person name="Kim W."/>
        </authorList>
    </citation>
    <scope>NUCLEOTIDE SEQUENCE [LARGE SCALE GENOMIC DNA]</scope>
    <source>
        <strain evidence="4 5">CAU 1598</strain>
    </source>
</reference>
<dbReference type="Pfam" id="PF01396">
    <property type="entry name" value="Zn_ribbon_Top1"/>
    <property type="match status" value="1"/>
</dbReference>
<dbReference type="InterPro" id="IPR052906">
    <property type="entry name" value="Type_IV_Methyl-Rstrct_Enzyme"/>
</dbReference>
<dbReference type="Gene3D" id="3.30.65.10">
    <property type="entry name" value="Bacterial Topoisomerase I, domain 1"/>
    <property type="match status" value="1"/>
</dbReference>
<feature type="domain" description="Restriction endonuclease type IV Mrr" evidence="3">
    <location>
        <begin position="97"/>
        <end position="208"/>
    </location>
</feature>
<organism evidence="4 5">
    <name type="scientific">Pseudomarimonas arenosa</name>
    <dbReference type="NCBI Taxonomy" id="2774145"/>
    <lineage>
        <taxon>Bacteria</taxon>
        <taxon>Pseudomonadati</taxon>
        <taxon>Pseudomonadota</taxon>
        <taxon>Gammaproteobacteria</taxon>
        <taxon>Lysobacterales</taxon>
        <taxon>Lysobacteraceae</taxon>
        <taxon>Pseudomarimonas</taxon>
    </lineage>
</organism>
<keyword evidence="1" id="KW-1133">Transmembrane helix</keyword>
<keyword evidence="1" id="KW-0472">Membrane</keyword>
<keyword evidence="5" id="KW-1185">Reference proteome</keyword>
<dbReference type="PANTHER" id="PTHR30015">
    <property type="entry name" value="MRR RESTRICTION SYSTEM PROTEIN"/>
    <property type="match status" value="1"/>
</dbReference>
<dbReference type="GO" id="GO:0005694">
    <property type="term" value="C:chromosome"/>
    <property type="evidence" value="ECO:0007669"/>
    <property type="project" value="InterPro"/>
</dbReference>
<protein>
    <submittedName>
        <fullName evidence="4">DUF2034 domain-containing protein</fullName>
    </submittedName>
</protein>
<dbReference type="GO" id="GO:0003677">
    <property type="term" value="F:DNA binding"/>
    <property type="evidence" value="ECO:0007669"/>
    <property type="project" value="InterPro"/>
</dbReference>
<feature type="transmembrane region" description="Helical" evidence="1">
    <location>
        <begin position="21"/>
        <end position="39"/>
    </location>
</feature>
<keyword evidence="1" id="KW-0812">Transmembrane</keyword>
<dbReference type="GO" id="GO:0009307">
    <property type="term" value="P:DNA restriction-modification system"/>
    <property type="evidence" value="ECO:0007669"/>
    <property type="project" value="InterPro"/>
</dbReference>
<dbReference type="RefSeq" id="WP_192030500.1">
    <property type="nucleotide sequence ID" value="NZ_JACYTR010000040.1"/>
</dbReference>
<dbReference type="Pfam" id="PF04471">
    <property type="entry name" value="Mrr_cat"/>
    <property type="match status" value="1"/>
</dbReference>
<dbReference type="GO" id="GO:0006265">
    <property type="term" value="P:DNA topological change"/>
    <property type="evidence" value="ECO:0007669"/>
    <property type="project" value="InterPro"/>
</dbReference>
<evidence type="ECO:0000313" key="5">
    <source>
        <dbReference type="Proteomes" id="UP000613768"/>
    </source>
</evidence>
<dbReference type="SUPFAM" id="SSF57783">
    <property type="entry name" value="Zinc beta-ribbon"/>
    <property type="match status" value="1"/>
</dbReference>
<accession>A0AAW3ZMW0</accession>
<proteinExistence type="predicted"/>
<feature type="domain" description="DNA topoisomerase type IA zn finger" evidence="2">
    <location>
        <begin position="240"/>
        <end position="275"/>
    </location>
</feature>
<dbReference type="InterPro" id="IPR011856">
    <property type="entry name" value="tRNA_endonuc-like_dom_sf"/>
</dbReference>
<dbReference type="EMBL" id="JACYTR010000040">
    <property type="protein sequence ID" value="MBD8527078.1"/>
    <property type="molecule type" value="Genomic_DNA"/>
</dbReference>
<dbReference type="Proteomes" id="UP000613768">
    <property type="component" value="Unassembled WGS sequence"/>
</dbReference>
<dbReference type="PANTHER" id="PTHR30015:SF7">
    <property type="entry name" value="TYPE IV METHYL-DIRECTED RESTRICTION ENZYME ECOKMRR"/>
    <property type="match status" value="1"/>
</dbReference>
<dbReference type="InterPro" id="IPR013498">
    <property type="entry name" value="Topo_IA_Znf"/>
</dbReference>
<name>A0AAW3ZMW0_9GAMM</name>
<feature type="transmembrane region" description="Helical" evidence="1">
    <location>
        <begin position="59"/>
        <end position="79"/>
    </location>
</feature>
<dbReference type="InterPro" id="IPR007560">
    <property type="entry name" value="Restrct_endonuc_IV_Mrr"/>
</dbReference>